<dbReference type="Proteomes" id="UP000092661">
    <property type="component" value="Chromosome"/>
</dbReference>
<dbReference type="EMBL" id="AJYB01000010">
    <property type="protein sequence ID" value="EIM08062.1"/>
    <property type="molecule type" value="Genomic_DNA"/>
</dbReference>
<dbReference type="EMBL" id="CP016534">
    <property type="protein sequence ID" value="ANU12073.1"/>
    <property type="molecule type" value="Genomic_DNA"/>
</dbReference>
<reference evidence="5" key="2">
    <citation type="submission" date="2016-07" db="EMBL/GenBank/DDBJ databases">
        <authorList>
            <person name="See-Too W.S."/>
        </authorList>
    </citation>
    <scope>NUCLEOTIDE SEQUENCE [LARGE SCALE GENOMIC DNA]</scope>
    <source>
        <strain evidence="5">DSM 14505</strain>
    </source>
</reference>
<sequence length="70" mass="8385">MKNVEETKRLIIAGKLEHYNERLADMERDLQFFYEESKDDEESLEIIVDLQDKVKQLKEAKNRENQETGI</sequence>
<organism evidence="3 4">
    <name type="scientific">Planococcus antarcticus DSM 14505</name>
    <dbReference type="NCBI Taxonomy" id="1185653"/>
    <lineage>
        <taxon>Bacteria</taxon>
        <taxon>Bacillati</taxon>
        <taxon>Bacillota</taxon>
        <taxon>Bacilli</taxon>
        <taxon>Bacillales</taxon>
        <taxon>Caryophanaceae</taxon>
        <taxon>Planococcus</taxon>
    </lineage>
</organism>
<feature type="coiled-coil region" evidence="1">
    <location>
        <begin position="16"/>
        <end position="67"/>
    </location>
</feature>
<dbReference type="OrthoDB" id="2428518at2"/>
<dbReference type="Proteomes" id="UP000004725">
    <property type="component" value="Unassembled WGS sequence"/>
</dbReference>
<dbReference type="KEGG" id="pana:BBH88_18325"/>
<evidence type="ECO:0000313" key="3">
    <source>
        <dbReference type="EMBL" id="EIM08062.1"/>
    </source>
</evidence>
<accession>A0A1C7DLH3</accession>
<reference evidence="3 4" key="1">
    <citation type="journal article" date="2012" name="J. Bacteriol.">
        <title>Genome Sequence of the Antarctic Psychrophile Bacterium Planococcus antarcticus DSM 14505.</title>
        <authorList>
            <person name="Margolles A."/>
            <person name="Gueimonde M."/>
            <person name="Sanchez B."/>
        </authorList>
    </citation>
    <scope>NUCLEOTIDE SEQUENCE [LARGE SCALE GENOMIC DNA]</scope>
    <source>
        <strain evidence="3 4">DSM 14505</strain>
    </source>
</reference>
<keyword evidence="5" id="KW-1185">Reference proteome</keyword>
<dbReference type="RefSeq" id="WP_006828652.1">
    <property type="nucleotide sequence ID" value="NZ_AJYB01000010.1"/>
</dbReference>
<evidence type="ECO:0000313" key="4">
    <source>
        <dbReference type="Proteomes" id="UP000004725"/>
    </source>
</evidence>
<evidence type="ECO:0000256" key="1">
    <source>
        <dbReference type="SAM" id="Coils"/>
    </source>
</evidence>
<keyword evidence="1" id="KW-0175">Coiled coil</keyword>
<name>A0A1C7DLH3_9BACL</name>
<evidence type="ECO:0000313" key="5">
    <source>
        <dbReference type="Proteomes" id="UP000092661"/>
    </source>
</evidence>
<dbReference type="AlphaFoldDB" id="A0A1C7DLH3"/>
<proteinExistence type="predicted"/>
<reference evidence="2" key="3">
    <citation type="submission" date="2016-10" db="EMBL/GenBank/DDBJ databases">
        <authorList>
            <person name="See-Too W.S."/>
        </authorList>
    </citation>
    <scope>NUCLEOTIDE SEQUENCE</scope>
    <source>
        <strain evidence="2">DSM 14505</strain>
    </source>
</reference>
<protein>
    <recommendedName>
        <fullName evidence="6">Phage protein</fullName>
    </recommendedName>
</protein>
<evidence type="ECO:0008006" key="6">
    <source>
        <dbReference type="Google" id="ProtNLM"/>
    </source>
</evidence>
<evidence type="ECO:0000313" key="2">
    <source>
        <dbReference type="EMBL" id="ANU12073.1"/>
    </source>
</evidence>
<gene>
    <name evidence="3" type="ORF">A1A1_03202</name>
    <name evidence="2" type="ORF">BBH88_18325</name>
</gene>